<reference evidence="1" key="1">
    <citation type="submission" date="2022-11" db="EMBL/GenBank/DDBJ databases">
        <title>beta-Carotene-producing bacterium, Jeongeuplla avenae sp. nov., alleviates the salt stress of Arabidopsis seedlings.</title>
        <authorList>
            <person name="Jiang L."/>
            <person name="Lee J."/>
        </authorList>
    </citation>
    <scope>NUCLEOTIDE SEQUENCE</scope>
    <source>
        <strain evidence="1">DY_R2A_6</strain>
    </source>
</reference>
<organism evidence="1 2">
    <name type="scientific">Antarcticirhabdus aurantiaca</name>
    <dbReference type="NCBI Taxonomy" id="2606717"/>
    <lineage>
        <taxon>Bacteria</taxon>
        <taxon>Pseudomonadati</taxon>
        <taxon>Pseudomonadota</taxon>
        <taxon>Alphaproteobacteria</taxon>
        <taxon>Hyphomicrobiales</taxon>
        <taxon>Aurantimonadaceae</taxon>
        <taxon>Antarcticirhabdus</taxon>
    </lineage>
</organism>
<proteinExistence type="predicted"/>
<keyword evidence="1" id="KW-0067">ATP-binding</keyword>
<gene>
    <name evidence="1" type="ORF">OXU80_15930</name>
</gene>
<name>A0ACD4NHW7_9HYPH</name>
<evidence type="ECO:0000313" key="1">
    <source>
        <dbReference type="EMBL" id="WAJ26381.1"/>
    </source>
</evidence>
<accession>A0ACD4NHW7</accession>
<keyword evidence="1" id="KW-0547">Nucleotide-binding</keyword>
<dbReference type="EMBL" id="CP113520">
    <property type="protein sequence ID" value="WAJ26381.1"/>
    <property type="molecule type" value="Genomic_DNA"/>
</dbReference>
<sequence length="278" mass="30216">MNSIAIDRSSAAARPVPARPRVVGGVSAGETVIEARGVTKTFGDGSVVALEGASFEAKKGEFISLVGPSGCGKSTLLRIISGLIPKTGGSLSVHGREVTEPRSDIGMMFQKATLLEWRTAIENVLLPTELQRRVTADDKRRAAELLHMVGLKDFEFAFPRQLSGGMQQRVALARLLQTGADILLLDEPFGALDEFTRERLNVELMRVVAEVGGTTFFVTHNIQEAIFLADRVMVMTPRPGRLAKIVDVPFERPRDLSIQQSPEFNALVSEVRDVLGGH</sequence>
<protein>
    <submittedName>
        <fullName evidence="1">ABC transporter ATP-binding protein</fullName>
    </submittedName>
</protein>
<keyword evidence="2" id="KW-1185">Reference proteome</keyword>
<dbReference type="Proteomes" id="UP001163223">
    <property type="component" value="Chromosome"/>
</dbReference>
<evidence type="ECO:0000313" key="2">
    <source>
        <dbReference type="Proteomes" id="UP001163223"/>
    </source>
</evidence>